<evidence type="ECO:0000313" key="2">
    <source>
        <dbReference type="EMBL" id="TCT01587.1"/>
    </source>
</evidence>
<protein>
    <submittedName>
        <fullName evidence="2">AsmA protein</fullName>
    </submittedName>
</protein>
<accession>A0A4R3LTE1</accession>
<dbReference type="AlphaFoldDB" id="A0A4R3LTE1"/>
<proteinExistence type="predicted"/>
<dbReference type="GO" id="GO:0005886">
    <property type="term" value="C:plasma membrane"/>
    <property type="evidence" value="ECO:0007669"/>
    <property type="project" value="TreeGrafter"/>
</dbReference>
<evidence type="ECO:0000259" key="1">
    <source>
        <dbReference type="Pfam" id="PF05170"/>
    </source>
</evidence>
<keyword evidence="3" id="KW-1185">Reference proteome</keyword>
<dbReference type="PANTHER" id="PTHR30441:SF4">
    <property type="entry name" value="PROTEIN ASMA"/>
    <property type="match status" value="1"/>
</dbReference>
<comment type="caution">
    <text evidence="2">The sequence shown here is derived from an EMBL/GenBank/DDBJ whole genome shotgun (WGS) entry which is preliminary data.</text>
</comment>
<evidence type="ECO:0000313" key="3">
    <source>
        <dbReference type="Proteomes" id="UP000294664"/>
    </source>
</evidence>
<dbReference type="RefSeq" id="WP_132035316.1">
    <property type="nucleotide sequence ID" value="NZ_SMAI01000018.1"/>
</dbReference>
<gene>
    <name evidence="2" type="ORF">EDC64_11887</name>
</gene>
<dbReference type="Pfam" id="PF05170">
    <property type="entry name" value="AsmA"/>
    <property type="match status" value="1"/>
</dbReference>
<dbReference type="EMBL" id="SMAI01000018">
    <property type="protein sequence ID" value="TCT01587.1"/>
    <property type="molecule type" value="Genomic_DNA"/>
</dbReference>
<reference evidence="2 3" key="1">
    <citation type="submission" date="2019-03" db="EMBL/GenBank/DDBJ databases">
        <title>Genomic Encyclopedia of Type Strains, Phase IV (KMG-IV): sequencing the most valuable type-strain genomes for metagenomic binning, comparative biology and taxonomic classification.</title>
        <authorList>
            <person name="Goeker M."/>
        </authorList>
    </citation>
    <scope>NUCLEOTIDE SEQUENCE [LARGE SCALE GENOMIC DNA]</scope>
    <source>
        <strain evidence="2 3">DSM 9035</strain>
    </source>
</reference>
<dbReference type="InterPro" id="IPR052894">
    <property type="entry name" value="AsmA-related"/>
</dbReference>
<organism evidence="2 3">
    <name type="scientific">Aquabacter spiritensis</name>
    <dbReference type="NCBI Taxonomy" id="933073"/>
    <lineage>
        <taxon>Bacteria</taxon>
        <taxon>Pseudomonadati</taxon>
        <taxon>Pseudomonadota</taxon>
        <taxon>Alphaproteobacteria</taxon>
        <taxon>Hyphomicrobiales</taxon>
        <taxon>Xanthobacteraceae</taxon>
        <taxon>Aquabacter</taxon>
    </lineage>
</organism>
<feature type="domain" description="AsmA" evidence="1">
    <location>
        <begin position="337"/>
        <end position="521"/>
    </location>
</feature>
<dbReference type="OrthoDB" id="5439561at2"/>
<sequence length="637" mass="66029">MTFGASARKVVVLSTVMVGGLALAGLGLLSAATWLVPTSELRKVTVDAIGKSTGQPVRFTGDPYLRLVPAPSVVLDKVVFPVGKGLSLDAEGAVARLRLLPLFLGRLEIADVTLDRPTFVVSGRVPPLAPPLLKLMGGPNLPELRLVGGTVALRNTDGLTEELISGIDARLDRSAGGGGLAAKIAFVWRDRVTDGELELADAAAFLAGKPSAVRLHLTSGDSAWLRFRGSATSGEGAVAEGEVSGEAGSLRDLLDWVGAPVALDGGLQKFSFTGAISARHSGIELTSIAAELDGNRSEGALSLKLDGPRPALVGTFAAGALDLSRYGRMSVTDGPGGAWDEDRFNLAPLARVDLDLRLSAARIRSGDSIFERVATSAVLQSGRLVVALGTAKAWGGMVRASLDVAPVADGAVLRLKADGTGIALDRAFGDLLGMRRIEGSGDVEASLEGTGRSFDAIARSLSGSVALKASNGAIAGIDVAQVLRRIERRPLSGGGDFRGGRTQFDRLSAKITLARGVATIERARVEGKQVQLSLEGLVAVGRQDIDLQGHAFLANAPVAPGDRQRPPFDLPFIVQGPWGSPYVMLDPRSLIERSGAAQPLLEAVRNRGMGEAAVRSVIEQLAKPTALPPASAGAAGN</sequence>
<dbReference type="PANTHER" id="PTHR30441">
    <property type="entry name" value="DUF748 DOMAIN-CONTAINING PROTEIN"/>
    <property type="match status" value="1"/>
</dbReference>
<dbReference type="GO" id="GO:0090313">
    <property type="term" value="P:regulation of protein targeting to membrane"/>
    <property type="evidence" value="ECO:0007669"/>
    <property type="project" value="TreeGrafter"/>
</dbReference>
<name>A0A4R3LTE1_9HYPH</name>
<dbReference type="InterPro" id="IPR007844">
    <property type="entry name" value="AsmA"/>
</dbReference>
<dbReference type="Proteomes" id="UP000294664">
    <property type="component" value="Unassembled WGS sequence"/>
</dbReference>